<reference evidence="11" key="3">
    <citation type="submission" date="2016-07" db="EMBL/GenBank/DDBJ databases">
        <title>Evolution of pathogenesis and genome organization in the Tremellales.</title>
        <authorList>
            <person name="Cuomo C."/>
            <person name="Litvintseva A."/>
            <person name="Heitman J."/>
            <person name="Chen Y."/>
            <person name="Sun S."/>
            <person name="Springer D."/>
            <person name="Dromer F."/>
            <person name="Young S."/>
            <person name="Zeng Q."/>
            <person name="Chapman S."/>
            <person name="Gujja S."/>
            <person name="Saif S."/>
            <person name="Birren B."/>
        </authorList>
    </citation>
    <scope>NUCLEOTIDE SEQUENCE</scope>
    <source>
        <strain evidence="11">CBS 10737</strain>
    </source>
</reference>
<evidence type="ECO:0000256" key="2">
    <source>
        <dbReference type="ARBA" id="ARBA00009776"/>
    </source>
</evidence>
<evidence type="ECO:0000313" key="11">
    <source>
        <dbReference type="EMBL" id="OCF53681.1"/>
    </source>
</evidence>
<dbReference type="InterPro" id="IPR018094">
    <property type="entry name" value="Thymidylate_kinase"/>
</dbReference>
<evidence type="ECO:0000313" key="13">
    <source>
        <dbReference type="Proteomes" id="UP000094020"/>
    </source>
</evidence>
<keyword evidence="13" id="KW-1185">Reference proteome</keyword>
<dbReference type="GO" id="GO:0004798">
    <property type="term" value="F:dTMP kinase activity"/>
    <property type="evidence" value="ECO:0007669"/>
    <property type="project" value="UniProtKB-EC"/>
</dbReference>
<dbReference type="PANTHER" id="PTHR10344">
    <property type="entry name" value="THYMIDYLATE KINASE"/>
    <property type="match status" value="1"/>
</dbReference>
<dbReference type="GO" id="GO:0005524">
    <property type="term" value="F:ATP binding"/>
    <property type="evidence" value="ECO:0007669"/>
    <property type="project" value="UniProtKB-KW"/>
</dbReference>
<evidence type="ECO:0000313" key="12">
    <source>
        <dbReference type="EMBL" id="WWC66436.1"/>
    </source>
</evidence>
<evidence type="ECO:0000256" key="9">
    <source>
        <dbReference type="ARBA" id="ARBA00022840"/>
    </source>
</evidence>
<evidence type="ECO:0000256" key="6">
    <source>
        <dbReference type="ARBA" id="ARBA00022727"/>
    </source>
</evidence>
<dbReference type="EMBL" id="KI894007">
    <property type="protein sequence ID" value="OCF53681.1"/>
    <property type="molecule type" value="Genomic_DNA"/>
</dbReference>
<dbReference type="Pfam" id="PF02223">
    <property type="entry name" value="Thymidylate_kin"/>
    <property type="match status" value="1"/>
</dbReference>
<dbReference type="STRING" id="1296096.A0A1B9IE26"/>
<dbReference type="GeneID" id="30169356"/>
<keyword evidence="5" id="KW-0808">Transferase</keyword>
<comment type="similarity">
    <text evidence="2">Belongs to the thymidylate kinase family.</text>
</comment>
<dbReference type="GO" id="GO:0006233">
    <property type="term" value="P:dTDP biosynthetic process"/>
    <property type="evidence" value="ECO:0007669"/>
    <property type="project" value="InterPro"/>
</dbReference>
<reference evidence="12" key="2">
    <citation type="submission" date="2013-07" db="EMBL/GenBank/DDBJ databases">
        <authorList>
            <consortium name="The Broad Institute Genome Sequencing Platform"/>
            <person name="Cuomo C."/>
            <person name="Litvintseva A."/>
            <person name="Chen Y."/>
            <person name="Heitman J."/>
            <person name="Sun S."/>
            <person name="Springer D."/>
            <person name="Dromer F."/>
            <person name="Young S.K."/>
            <person name="Zeng Q."/>
            <person name="Gargeya S."/>
            <person name="Fitzgerald M."/>
            <person name="Abouelleil A."/>
            <person name="Alvarado L."/>
            <person name="Berlin A.M."/>
            <person name="Chapman S.B."/>
            <person name="Dewar J."/>
            <person name="Goldberg J."/>
            <person name="Griggs A."/>
            <person name="Gujja S."/>
            <person name="Hansen M."/>
            <person name="Howarth C."/>
            <person name="Imamovic A."/>
            <person name="Larimer J."/>
            <person name="McCowan C."/>
            <person name="Murphy C."/>
            <person name="Pearson M."/>
            <person name="Priest M."/>
            <person name="Roberts A."/>
            <person name="Saif S."/>
            <person name="Shea T."/>
            <person name="Sykes S."/>
            <person name="Wortman J."/>
            <person name="Nusbaum C."/>
            <person name="Birren B."/>
        </authorList>
    </citation>
    <scope>NUCLEOTIDE SEQUENCE</scope>
    <source>
        <strain evidence="12">CBS 10737</strain>
    </source>
</reference>
<dbReference type="GO" id="GO:0004550">
    <property type="term" value="F:nucleoside diphosphate kinase activity"/>
    <property type="evidence" value="ECO:0007669"/>
    <property type="project" value="TreeGrafter"/>
</dbReference>
<dbReference type="Proteomes" id="UP000094020">
    <property type="component" value="Chromosome 1"/>
</dbReference>
<reference evidence="12" key="4">
    <citation type="submission" date="2024-02" db="EMBL/GenBank/DDBJ databases">
        <title>Comparative genomics of Cryptococcus and Kwoniella reveals pathogenesis evolution and contrasting modes of karyotype evolution via chromosome fusion or intercentromeric recombination.</title>
        <authorList>
            <person name="Coelho M.A."/>
            <person name="David-Palma M."/>
            <person name="Shea T."/>
            <person name="Bowers K."/>
            <person name="McGinley-Smith S."/>
            <person name="Mohammad A.W."/>
            <person name="Gnirke A."/>
            <person name="Yurkov A.M."/>
            <person name="Nowrousian M."/>
            <person name="Sun S."/>
            <person name="Cuomo C.A."/>
            <person name="Heitman J."/>
        </authorList>
    </citation>
    <scope>NUCLEOTIDE SEQUENCE</scope>
    <source>
        <strain evidence="12">CBS 10737</strain>
    </source>
</reference>
<evidence type="ECO:0000259" key="10">
    <source>
        <dbReference type="Pfam" id="PF02223"/>
    </source>
</evidence>
<evidence type="ECO:0000256" key="3">
    <source>
        <dbReference type="ARBA" id="ARBA00012980"/>
    </source>
</evidence>
<comment type="pathway">
    <text evidence="1">Pyrimidine metabolism; dTTP biosynthesis.</text>
</comment>
<dbReference type="InterPro" id="IPR039430">
    <property type="entry name" value="Thymidylate_kin-like_dom"/>
</dbReference>
<keyword evidence="6" id="KW-0545">Nucleotide biosynthesis</keyword>
<reference evidence="11" key="1">
    <citation type="submission" date="2013-07" db="EMBL/GenBank/DDBJ databases">
        <title>The Genome Sequence of Cryptococcus pinus CBS10737.</title>
        <authorList>
            <consortium name="The Broad Institute Genome Sequencing Platform"/>
            <person name="Cuomo C."/>
            <person name="Litvintseva A."/>
            <person name="Chen Y."/>
            <person name="Heitman J."/>
            <person name="Sun S."/>
            <person name="Springer D."/>
            <person name="Dromer F."/>
            <person name="Young S.K."/>
            <person name="Zeng Q."/>
            <person name="Gargeya S."/>
            <person name="Fitzgerald M."/>
            <person name="Abouelleil A."/>
            <person name="Alvarado L."/>
            <person name="Berlin A.M."/>
            <person name="Chapman S.B."/>
            <person name="Dewar J."/>
            <person name="Goldberg J."/>
            <person name="Griggs A."/>
            <person name="Gujja S."/>
            <person name="Hansen M."/>
            <person name="Howarth C."/>
            <person name="Imamovic A."/>
            <person name="Larimer J."/>
            <person name="McCowan C."/>
            <person name="Murphy C."/>
            <person name="Pearson M."/>
            <person name="Priest M."/>
            <person name="Roberts A."/>
            <person name="Saif S."/>
            <person name="Shea T."/>
            <person name="Sykes S."/>
            <person name="Wortman J."/>
            <person name="Nusbaum C."/>
            <person name="Birren B."/>
        </authorList>
    </citation>
    <scope>NUCLEOTIDE SEQUENCE [LARGE SCALE GENOMIC DNA]</scope>
    <source>
        <strain evidence="11">CBS 10737</strain>
    </source>
</reference>
<keyword evidence="7" id="KW-0547">Nucleotide-binding</keyword>
<gene>
    <name evidence="11" type="ORF">I206_00987</name>
    <name evidence="12" type="ORF">I206_100338</name>
</gene>
<dbReference type="GO" id="GO:0006227">
    <property type="term" value="P:dUDP biosynthetic process"/>
    <property type="evidence" value="ECO:0007669"/>
    <property type="project" value="TreeGrafter"/>
</dbReference>
<dbReference type="EC" id="2.7.4.9" evidence="3"/>
<dbReference type="HAMAP" id="MF_00165">
    <property type="entry name" value="Thymidylate_kinase"/>
    <property type="match status" value="1"/>
</dbReference>
<dbReference type="GO" id="GO:0005634">
    <property type="term" value="C:nucleus"/>
    <property type="evidence" value="ECO:0007669"/>
    <property type="project" value="TreeGrafter"/>
</dbReference>
<evidence type="ECO:0000256" key="1">
    <source>
        <dbReference type="ARBA" id="ARBA00004992"/>
    </source>
</evidence>
<dbReference type="OrthoDB" id="425602at2759"/>
<evidence type="ECO:0000256" key="8">
    <source>
        <dbReference type="ARBA" id="ARBA00022777"/>
    </source>
</evidence>
<dbReference type="NCBIfam" id="TIGR00041">
    <property type="entry name" value="DTMP_kinase"/>
    <property type="match status" value="1"/>
</dbReference>
<dbReference type="RefSeq" id="XP_019014900.1">
    <property type="nucleotide sequence ID" value="XM_019152762.1"/>
</dbReference>
<dbReference type="CDD" id="cd01672">
    <property type="entry name" value="TMPK"/>
    <property type="match status" value="1"/>
</dbReference>
<evidence type="ECO:0000256" key="7">
    <source>
        <dbReference type="ARBA" id="ARBA00022741"/>
    </source>
</evidence>
<dbReference type="EMBL" id="CP144519">
    <property type="protein sequence ID" value="WWC66436.1"/>
    <property type="molecule type" value="Genomic_DNA"/>
</dbReference>
<dbReference type="SUPFAM" id="SSF52540">
    <property type="entry name" value="P-loop containing nucleoside triphosphate hydrolases"/>
    <property type="match status" value="1"/>
</dbReference>
<dbReference type="FunFam" id="3.40.50.300:FF:000679">
    <property type="entry name" value="Thymidylate kinase"/>
    <property type="match status" value="1"/>
</dbReference>
<keyword evidence="9" id="KW-0067">ATP-binding</keyword>
<dbReference type="GO" id="GO:0005829">
    <property type="term" value="C:cytosol"/>
    <property type="evidence" value="ECO:0007669"/>
    <property type="project" value="TreeGrafter"/>
</dbReference>
<sequence length="220" mass="24792">MSDPSSSRRGAFIVFEGLDRCGKSTQVARLVERLERKGDRARLQKFPDRTTAIGKMIDAYLQSKAEMDDHAIHLLFSANRWECANAIRRDLENGITVIADRYAFSGIAFSAAKGLPFDFCLNPDKSLPLPDLTLYMTLSQEEASSRSQFGEERYETVSMQSATRQQFTLVAQEVKNRHGKERWVEVDARGTIEEVETRIEGIIANLTSQGVQGEIGKLWI</sequence>
<dbReference type="AlphaFoldDB" id="A0A1B9IE26"/>
<dbReference type="PANTHER" id="PTHR10344:SF1">
    <property type="entry name" value="THYMIDYLATE KINASE"/>
    <property type="match status" value="1"/>
</dbReference>
<dbReference type="GO" id="GO:0006235">
    <property type="term" value="P:dTTP biosynthetic process"/>
    <property type="evidence" value="ECO:0007669"/>
    <property type="project" value="TreeGrafter"/>
</dbReference>
<proteinExistence type="inferred from homology"/>
<dbReference type="Gene3D" id="3.40.50.300">
    <property type="entry name" value="P-loop containing nucleotide triphosphate hydrolases"/>
    <property type="match status" value="1"/>
</dbReference>
<protein>
    <recommendedName>
        <fullName evidence="4">Thymidylate kinase</fullName>
        <ecNumber evidence="3">2.7.4.9</ecNumber>
    </recommendedName>
</protein>
<dbReference type="InterPro" id="IPR027417">
    <property type="entry name" value="P-loop_NTPase"/>
</dbReference>
<feature type="domain" description="Thymidylate kinase-like" evidence="10">
    <location>
        <begin position="15"/>
        <end position="199"/>
    </location>
</feature>
<organism evidence="11">
    <name type="scientific">Kwoniella pini CBS 10737</name>
    <dbReference type="NCBI Taxonomy" id="1296096"/>
    <lineage>
        <taxon>Eukaryota</taxon>
        <taxon>Fungi</taxon>
        <taxon>Dikarya</taxon>
        <taxon>Basidiomycota</taxon>
        <taxon>Agaricomycotina</taxon>
        <taxon>Tremellomycetes</taxon>
        <taxon>Tremellales</taxon>
        <taxon>Cryptococcaceae</taxon>
        <taxon>Kwoniella</taxon>
    </lineage>
</organism>
<keyword evidence="8 11" id="KW-0418">Kinase</keyword>
<evidence type="ECO:0000256" key="4">
    <source>
        <dbReference type="ARBA" id="ARBA00017144"/>
    </source>
</evidence>
<name>A0A1B9IE26_9TREE</name>
<evidence type="ECO:0000256" key="5">
    <source>
        <dbReference type="ARBA" id="ARBA00022679"/>
    </source>
</evidence>
<dbReference type="KEGG" id="kpin:30169356"/>
<accession>A0A1B9IE26</accession>